<dbReference type="CDD" id="cd00200">
    <property type="entry name" value="WD40"/>
    <property type="match status" value="2"/>
</dbReference>
<protein>
    <recommendedName>
        <fullName evidence="4">NACHT domain-containing protein</fullName>
    </recommendedName>
</protein>
<evidence type="ECO:0000313" key="5">
    <source>
        <dbReference type="EMBL" id="QYT02124.1"/>
    </source>
</evidence>
<name>A0A8G0PMN4_9HYPO</name>
<feature type="repeat" description="WD" evidence="3">
    <location>
        <begin position="829"/>
        <end position="870"/>
    </location>
</feature>
<proteinExistence type="predicted"/>
<dbReference type="PROSITE" id="PS50294">
    <property type="entry name" value="WD_REPEATS_REGION"/>
    <property type="match status" value="3"/>
</dbReference>
<keyword evidence="6" id="KW-1185">Reference proteome</keyword>
<dbReference type="InterPro" id="IPR036322">
    <property type="entry name" value="WD40_repeat_dom_sf"/>
</dbReference>
<evidence type="ECO:0000256" key="3">
    <source>
        <dbReference type="PROSITE-ProRule" id="PRU00221"/>
    </source>
</evidence>
<dbReference type="Proteomes" id="UP000826661">
    <property type="component" value="Chromosome V"/>
</dbReference>
<dbReference type="PROSITE" id="PS50837">
    <property type="entry name" value="NACHT"/>
    <property type="match status" value="1"/>
</dbReference>
<dbReference type="InterPro" id="IPR056884">
    <property type="entry name" value="NPHP3-like_N"/>
</dbReference>
<feature type="repeat" description="WD" evidence="3">
    <location>
        <begin position="913"/>
        <end position="945"/>
    </location>
</feature>
<keyword evidence="2" id="KW-0677">Repeat</keyword>
<dbReference type="InterPro" id="IPR020472">
    <property type="entry name" value="WD40_PAC1"/>
</dbReference>
<gene>
    <name evidence="5" type="ORF">H0G86_009131</name>
</gene>
<dbReference type="PANTHER" id="PTHR44129">
    <property type="entry name" value="WD REPEAT-CONTAINING PROTEIN POP1"/>
    <property type="match status" value="1"/>
</dbReference>
<keyword evidence="1 3" id="KW-0853">WD repeat</keyword>
<dbReference type="PRINTS" id="PR00320">
    <property type="entry name" value="GPROTEINBRPT"/>
</dbReference>
<dbReference type="Pfam" id="PF24883">
    <property type="entry name" value="NPHP3_N"/>
    <property type="match status" value="1"/>
</dbReference>
<evidence type="ECO:0000259" key="4">
    <source>
        <dbReference type="PROSITE" id="PS50837"/>
    </source>
</evidence>
<dbReference type="SMART" id="SM00320">
    <property type="entry name" value="WD40"/>
    <property type="match status" value="11"/>
</dbReference>
<feature type="repeat" description="WD" evidence="3">
    <location>
        <begin position="999"/>
        <end position="1040"/>
    </location>
</feature>
<dbReference type="InterPro" id="IPR050349">
    <property type="entry name" value="WD_LIS1/nudF_dynein_reg"/>
</dbReference>
<accession>A0A8G0PMN4</accession>
<sequence>MDVLGLLANISQVVDLLVKIGVMCSIYCVDVKKAPGDVRRLLKEVDRLTAVIKELESLLQSPKGSSKLESPSLRQAVFDLRRLLAELVAKLDLGVKHARAVWPFKKREVHEIFAAIERQKANILLNVNIEQTSVLLDVHQEIVLSKLRIADAAPFDSSIDGEVSYCLEGTRNHIIQQIEDWSSRPDSQSIFWLNGTAGTGKSTISRTVAQSFSNKSILGASFFFKRGEGDRGRASFLFTTIAAQLVRRIPSIAPGVREVLNLEPQIHEKPLREQFQKLILDPLKSKPGCWSSNLLIVIDALDECGLDDNMRTLINIFSDAQQIDKPRLKFFLTSRPELPIRLGFEDISGKYDNMLLAAVSTPTIEHDIGLFMRHQLNSIKMDYNKSVTGHRKISSDWPGDDTVRKLVASAIPLFIVAATICRFLSDRRLGGPHNQLSKLLEYQKIQTSGLDMTYLPVLDSLIVNLPLSAKQEVLTRFRYLVGSIITLAHPLSIRSLARLLDVSTDAVEDQLDLLHSVLGVPNDLDTPVRLLHLSFRDFLVDPAKKLDPIKYPFWVDEQLAHSELFLQCIKLLSRDGALKDDICSLQLPGTLLSDISQTLIGQLLPGEVQYACMYWTYHLNLSNRSICDGDMVDQFLRRYLLNWLEALTLMGRSAESVRMIDELLDKIGVSNTQAIEHLLQDTRRFVLANLGTFNKAPLQIYSSALVFAPKYSIVRRLFENNIPTWLCTLPTVQSHWDPCLATLEEDGPLLDKIMVFPEGGKFLSISLSGGIFKIWDLNALTCLETHRAASFKSSRPVIFSTDGRDLMYLSGHDVLQIMDYNTKSCLSEYIGHTGRITSALFSPASHRIASVSEDGTLRIWDRVTRKCLTVYDYDAERNKIVDFSPDGSRIIMISNPSLIHLLDTDKLGEKSIHYPYTNSLTSVCFSPNGQNLVSIDTSGIMKIWDNRFEKATIASGLSSWERPVVFFSDSNQLITPMKGPELRICLGIWDVSLVKCKLLDGHQAPITDIKLSRNESRIVSASRDKTIRIWDVSSGACIMTYSGHDQPVAFVSYLSDEKYILSTEFNGISKIWDTSLEALTTPYESHDGAILEVIYSPNKRNIITTSGDRTLRLWDASTEQCVAIGEHHQSFGWIPLVIPQDIASGPFDHTRQKRAGGLCPWPRSIRFSSDGSAFASATEGETAIKLWDATTGSFRILIQDAVSFESQIRSIVFSPDDSTVVSITRGGLARYCETATKTKDDSSVYTCDDAWGVLSLAFSEDGAWLITTYSNGIIKLINLLTREEEKISINPGKEVWRAAMSADGTKVASVSHGKLTVFDRNTQTFNFDYPKPWGSIIEHIAFSPNSQYLAAIYLDADVQLRAWDVATGTCVYEANICGLANNMAFDSMGSNLITNVGTVAFDPLPVEKYPPAGIEHQLPREHQQIGIGLSNDGEWITWNSQNMLWLPPSYRVSASDIAESTIALGSRLGRLLLIGIDPSIIAAGPWLMAKQAHLAGATQRVKPS</sequence>
<dbReference type="SUPFAM" id="SSF50998">
    <property type="entry name" value="Quinoprotein alcohol dehydrogenase-like"/>
    <property type="match status" value="1"/>
</dbReference>
<dbReference type="SUPFAM" id="SSF50978">
    <property type="entry name" value="WD40 repeat-like"/>
    <property type="match status" value="1"/>
</dbReference>
<dbReference type="InterPro" id="IPR027417">
    <property type="entry name" value="P-loop_NTPase"/>
</dbReference>
<feature type="repeat" description="WD" evidence="3">
    <location>
        <begin position="1041"/>
        <end position="1073"/>
    </location>
</feature>
<dbReference type="Pfam" id="PF00400">
    <property type="entry name" value="WD40"/>
    <property type="match status" value="6"/>
</dbReference>
<evidence type="ECO:0000256" key="1">
    <source>
        <dbReference type="ARBA" id="ARBA00022574"/>
    </source>
</evidence>
<dbReference type="SUPFAM" id="SSF52540">
    <property type="entry name" value="P-loop containing nucleoside triphosphate hydrolases"/>
    <property type="match status" value="1"/>
</dbReference>
<organism evidence="5 6">
    <name type="scientific">Trichoderma simmonsii</name>
    <dbReference type="NCBI Taxonomy" id="1491479"/>
    <lineage>
        <taxon>Eukaryota</taxon>
        <taxon>Fungi</taxon>
        <taxon>Dikarya</taxon>
        <taxon>Ascomycota</taxon>
        <taxon>Pezizomycotina</taxon>
        <taxon>Sordariomycetes</taxon>
        <taxon>Hypocreomycetidae</taxon>
        <taxon>Hypocreales</taxon>
        <taxon>Hypocreaceae</taxon>
        <taxon>Trichoderma</taxon>
    </lineage>
</organism>
<dbReference type="PROSITE" id="PS50082">
    <property type="entry name" value="WD_REPEATS_2"/>
    <property type="match status" value="5"/>
</dbReference>
<dbReference type="InterPro" id="IPR011047">
    <property type="entry name" value="Quinoprotein_ADH-like_sf"/>
</dbReference>
<evidence type="ECO:0000256" key="2">
    <source>
        <dbReference type="ARBA" id="ARBA00022737"/>
    </source>
</evidence>
<dbReference type="Gene3D" id="3.40.50.300">
    <property type="entry name" value="P-loop containing nucleotide triphosphate hydrolases"/>
    <property type="match status" value="1"/>
</dbReference>
<dbReference type="PROSITE" id="PS00678">
    <property type="entry name" value="WD_REPEATS_1"/>
    <property type="match status" value="2"/>
</dbReference>
<feature type="domain" description="NACHT" evidence="4">
    <location>
        <begin position="189"/>
        <end position="336"/>
    </location>
</feature>
<feature type="repeat" description="WD" evidence="3">
    <location>
        <begin position="1083"/>
        <end position="1124"/>
    </location>
</feature>
<reference evidence="5 6" key="1">
    <citation type="journal article" date="2021" name="BMC Genomics">
        <title>Telomere-to-telomere genome assembly of asparaginase-producing Trichoderma simmonsii.</title>
        <authorList>
            <person name="Chung D."/>
            <person name="Kwon Y.M."/>
            <person name="Yang Y."/>
        </authorList>
    </citation>
    <scope>NUCLEOTIDE SEQUENCE [LARGE SCALE GENOMIC DNA]</scope>
    <source>
        <strain evidence="5 6">GH-Sj1</strain>
    </source>
</reference>
<dbReference type="InterPro" id="IPR001680">
    <property type="entry name" value="WD40_rpt"/>
</dbReference>
<dbReference type="InterPro" id="IPR007111">
    <property type="entry name" value="NACHT_NTPase"/>
</dbReference>
<dbReference type="InterPro" id="IPR015943">
    <property type="entry name" value="WD40/YVTN_repeat-like_dom_sf"/>
</dbReference>
<dbReference type="InterPro" id="IPR019775">
    <property type="entry name" value="WD40_repeat_CS"/>
</dbReference>
<evidence type="ECO:0000313" key="6">
    <source>
        <dbReference type="Proteomes" id="UP000826661"/>
    </source>
</evidence>
<dbReference type="Gene3D" id="2.130.10.10">
    <property type="entry name" value="YVTN repeat-like/Quinoprotein amine dehydrogenase"/>
    <property type="match status" value="3"/>
</dbReference>
<dbReference type="EMBL" id="CP075868">
    <property type="protein sequence ID" value="QYT02124.1"/>
    <property type="molecule type" value="Genomic_DNA"/>
</dbReference>